<name>A0A1J4MFP7_9CRYT</name>
<dbReference type="EMBL" id="LRBP01000017">
    <property type="protein sequence ID" value="OII73025.1"/>
    <property type="molecule type" value="Genomic_DNA"/>
</dbReference>
<dbReference type="Proteomes" id="UP000186176">
    <property type="component" value="Unassembled WGS sequence"/>
</dbReference>
<dbReference type="RefSeq" id="XP_028874389.1">
    <property type="nucleotide sequence ID" value="XM_029019268.1"/>
</dbReference>
<dbReference type="AlphaFoldDB" id="A0A1J4MFP7"/>
<proteinExistence type="predicted"/>
<protein>
    <submittedName>
        <fullName evidence="1">Uncharacterized protein</fullName>
    </submittedName>
</protein>
<organism evidence="1 2">
    <name type="scientific">Cryptosporidium ubiquitum</name>
    <dbReference type="NCBI Taxonomy" id="857276"/>
    <lineage>
        <taxon>Eukaryota</taxon>
        <taxon>Sar</taxon>
        <taxon>Alveolata</taxon>
        <taxon>Apicomplexa</taxon>
        <taxon>Conoidasida</taxon>
        <taxon>Coccidia</taxon>
        <taxon>Eucoccidiorida</taxon>
        <taxon>Eimeriorina</taxon>
        <taxon>Cryptosporidiidae</taxon>
        <taxon>Cryptosporidium</taxon>
    </lineage>
</organism>
<keyword evidence="2" id="KW-1185">Reference proteome</keyword>
<dbReference type="GeneID" id="39979047"/>
<sequence length="427" mass="49905">MTISENTFRDVKLDKFPDLDNHSFKKKSDVSIELSDSKYLTGKKVFPYENNDSCIADNKTKQFKKSDEQFEVTGDNEDMENFNDSSNLVEIKGIQKPKNYDICLDRDLNVENNQDSGRIIMLDLDNTLIPTNWIMQTWRNIQCEMGNEGDSIDYGENENNLYELTEQIRNELVQVGLFQTLEKFFSDLWNTGKAYKIVIITNAGLRTVELFYLKYCLPKLGDLLKKYNIEIKSTEDYIRKKGPPPSPFREEEYREFYTNAKLHEFQRVLLDCWGNSLEHAGEVPPIFDVISAGDQACEMTAACRISKFYENRIRRTKLIYIHDPEDFRFWKQKPESFITQLSETHRELLNILSDDSETLIGFSDMNSTGFTNLEEENDEEFEEVALGWYCRGKYINIAVSKPERFVLPQGSDEIYLETERDYFGKVV</sequence>
<accession>A0A1J4MFP7</accession>
<reference evidence="1 2" key="1">
    <citation type="submission" date="2016-10" db="EMBL/GenBank/DDBJ databases">
        <title>Reductive evolution of mitochondrial metabolism and differential evolution of invasion-related proteins in Cryptosporidium.</title>
        <authorList>
            <person name="Liu S."/>
            <person name="Roellig D.M."/>
            <person name="Guo Y."/>
            <person name="Li N."/>
            <person name="Frace M.A."/>
            <person name="Tang K."/>
            <person name="Zhang L."/>
            <person name="Feng Y."/>
            <person name="Xiao L."/>
        </authorList>
    </citation>
    <scope>NUCLEOTIDE SEQUENCE [LARGE SCALE GENOMIC DNA]</scope>
    <source>
        <strain evidence="1">39726</strain>
    </source>
</reference>
<gene>
    <name evidence="1" type="ORF">cubi_02256</name>
</gene>
<dbReference type="VEuPathDB" id="CryptoDB:cubi_02256"/>
<comment type="caution">
    <text evidence="1">The sequence shown here is derived from an EMBL/GenBank/DDBJ whole genome shotgun (WGS) entry which is preliminary data.</text>
</comment>
<dbReference type="OrthoDB" id="338251at2759"/>
<evidence type="ECO:0000313" key="1">
    <source>
        <dbReference type="EMBL" id="OII73025.1"/>
    </source>
</evidence>
<evidence type="ECO:0000313" key="2">
    <source>
        <dbReference type="Proteomes" id="UP000186176"/>
    </source>
</evidence>